<evidence type="ECO:0000313" key="2">
    <source>
        <dbReference type="Proteomes" id="UP000014978"/>
    </source>
</evidence>
<dbReference type="Pfam" id="PF17023">
    <property type="entry name" value="DUF5098"/>
    <property type="match status" value="1"/>
</dbReference>
<reference evidence="2" key="1">
    <citation type="journal article" date="2013" name="PLoS Genet.">
        <title>The genome of Spraguea lophii and the basis of host-microsporidian interactions.</title>
        <authorList>
            <person name="Campbell S.E."/>
            <person name="Williams T.A."/>
            <person name="Yousuf A."/>
            <person name="Soanes D.M."/>
            <person name="Paszkiewicz K.H."/>
            <person name="Williams B.A.P."/>
        </authorList>
    </citation>
    <scope>NUCLEOTIDE SEQUENCE [LARGE SCALE GENOMIC DNA]</scope>
    <source>
        <strain evidence="2">42_110</strain>
    </source>
</reference>
<dbReference type="InterPro" id="IPR031505">
    <property type="entry name" value="DUF5098"/>
</dbReference>
<dbReference type="HOGENOM" id="CLU_047996_0_0_1"/>
<dbReference type="OrthoDB" id="2193759at2759"/>
<dbReference type="InParanoid" id="S7W9R0"/>
<dbReference type="OMA" id="IPRNTRW"/>
<dbReference type="Proteomes" id="UP000014978">
    <property type="component" value="Unassembled WGS sequence"/>
</dbReference>
<keyword evidence="2" id="KW-1185">Reference proteome</keyword>
<organism evidence="1 2">
    <name type="scientific">Spraguea lophii (strain 42_110)</name>
    <name type="common">Microsporidian parasite</name>
    <dbReference type="NCBI Taxonomy" id="1358809"/>
    <lineage>
        <taxon>Eukaryota</taxon>
        <taxon>Fungi</taxon>
        <taxon>Fungi incertae sedis</taxon>
        <taxon>Microsporidia</taxon>
        <taxon>Spragueidae</taxon>
        <taxon>Spraguea</taxon>
    </lineage>
</organism>
<sequence length="465" mass="55281">MRKIEDVLTDFNTFRDKVQWIKMYVEHSDMVSKRATEIFFRSTQIPRDSKWRDPIIIDLIEISDRHRELYDGLHRLYELTIGNDINNLLKKLNERINLLKKHSTNREELLSVWLSTIKEKKDLHYVAWTENKLDPWYTEYDLKKTIKKYLKVDLDSNNELKEVVTQNDELLRELNINYKNIALNYIKIQKTHFSNISESLDSNLFDAVTFSKSDIFYDFPDSEACDLQSKDNKGEDNINEEVIYNELVVSINEELKSLKKGFIKKKFRTKKYGFFNIKKHNGREYKPMFLILTENNFIHCYDISAKPFDLTTKLLKISQKTSPSFFDNSKIVNLTQQDEKELKNITEIFMKEIDFTCNVIKGFPIQTTEKLIKLHKEKSEINITSKKSNNMLNIFWDSSIKIKGYTLKDIYELYFAILNENKTEEKEKKFLLNNQQEKDTDTTDKGATMEKISENILGENPWRNY</sequence>
<protein>
    <submittedName>
        <fullName evidence="1">Uncharacterized protein</fullName>
    </submittedName>
</protein>
<name>S7W9R0_SPRLO</name>
<accession>S7W9R0</accession>
<gene>
    <name evidence="1" type="ORF">SLOPH_1669</name>
</gene>
<comment type="caution">
    <text evidence="1">The sequence shown here is derived from an EMBL/GenBank/DDBJ whole genome shotgun (WGS) entry which is preliminary data.</text>
</comment>
<evidence type="ECO:0000313" key="1">
    <source>
        <dbReference type="EMBL" id="EPR79655.1"/>
    </source>
</evidence>
<dbReference type="VEuPathDB" id="MicrosporidiaDB:SLOPH_1669"/>
<proteinExistence type="predicted"/>
<dbReference type="AlphaFoldDB" id="S7W9R0"/>
<dbReference type="EMBL" id="ATCN01000168">
    <property type="protein sequence ID" value="EPR79655.1"/>
    <property type="molecule type" value="Genomic_DNA"/>
</dbReference>